<dbReference type="Proteomes" id="UP001162834">
    <property type="component" value="Chromosome"/>
</dbReference>
<dbReference type="PANTHER" id="PTHR43300">
    <property type="entry name" value="ACETYLTRANSFERASE"/>
    <property type="match status" value="1"/>
</dbReference>
<evidence type="ECO:0000313" key="2">
    <source>
        <dbReference type="Proteomes" id="UP001162834"/>
    </source>
</evidence>
<dbReference type="InterPro" id="IPR001451">
    <property type="entry name" value="Hexapep"/>
</dbReference>
<dbReference type="KEGG" id="sbae:DSM104329_05213"/>
<accession>A0A9E6Y390</accession>
<dbReference type="EC" id="2.3.1.89" evidence="1"/>
<keyword evidence="1" id="KW-0012">Acyltransferase</keyword>
<dbReference type="AlphaFoldDB" id="A0A9E6Y390"/>
<dbReference type="GO" id="GO:0047200">
    <property type="term" value="F:tetrahydrodipicolinate N-acetyltransferase activity"/>
    <property type="evidence" value="ECO:0007669"/>
    <property type="project" value="UniProtKB-EC"/>
</dbReference>
<keyword evidence="1" id="KW-0808">Transferase</keyword>
<dbReference type="RefSeq" id="WP_259312798.1">
    <property type="nucleotide sequence ID" value="NZ_CP087164.1"/>
</dbReference>
<keyword evidence="2" id="KW-1185">Reference proteome</keyword>
<dbReference type="EMBL" id="CP087164">
    <property type="protein sequence ID" value="UGS38783.1"/>
    <property type="molecule type" value="Genomic_DNA"/>
</dbReference>
<organism evidence="1 2">
    <name type="scientific">Capillimicrobium parvum</name>
    <dbReference type="NCBI Taxonomy" id="2884022"/>
    <lineage>
        <taxon>Bacteria</taxon>
        <taxon>Bacillati</taxon>
        <taxon>Actinomycetota</taxon>
        <taxon>Thermoleophilia</taxon>
        <taxon>Solirubrobacterales</taxon>
        <taxon>Capillimicrobiaceae</taxon>
        <taxon>Capillimicrobium</taxon>
    </lineage>
</organism>
<evidence type="ECO:0000313" key="1">
    <source>
        <dbReference type="EMBL" id="UGS38783.1"/>
    </source>
</evidence>
<sequence>MADPVLGDGVQVGEGVEFGSGVVVHAGTVIGDGCVIEDNAVLGKVPKLARTSAAAGREPPPPLVLGERVTVCAGAVVFAGARIGDRAILGDQSYVRERTVIGEDTVCGRGTAVDNDVAIGARCRIQTMVYVTAFSVIEDDVFVGPCAMTTNDDTMSRHGPEYELRGATLRRACRIGGGAVLTPGVEVGEEGFVAAGALVTRDVPPRGVVLGVPARVIRDVPEDDLLERWR</sequence>
<dbReference type="PANTHER" id="PTHR43300:SF4">
    <property type="entry name" value="ACYL-[ACYL-CARRIER-PROTEIN]--UDP-N-ACETYLGLUCOSAMINE O-ACYLTRANSFERASE"/>
    <property type="match status" value="1"/>
</dbReference>
<gene>
    <name evidence="1" type="primary">dapH_5</name>
    <name evidence="1" type="ORF">DSM104329_05213</name>
</gene>
<dbReference type="Gene3D" id="2.160.10.10">
    <property type="entry name" value="Hexapeptide repeat proteins"/>
    <property type="match status" value="1"/>
</dbReference>
<dbReference type="Pfam" id="PF14602">
    <property type="entry name" value="Hexapep_2"/>
    <property type="match status" value="1"/>
</dbReference>
<reference evidence="1" key="1">
    <citation type="journal article" date="2022" name="Int. J. Syst. Evol. Microbiol.">
        <title>Pseudomonas aegrilactucae sp. nov. and Pseudomonas morbosilactucae sp. nov., pathogens causing bacterial rot of lettuce in Japan.</title>
        <authorList>
            <person name="Sawada H."/>
            <person name="Fujikawa T."/>
            <person name="Satou M."/>
        </authorList>
    </citation>
    <scope>NUCLEOTIDE SEQUENCE</scope>
    <source>
        <strain evidence="1">0166_1</strain>
    </source>
</reference>
<dbReference type="Pfam" id="PF00132">
    <property type="entry name" value="Hexapep"/>
    <property type="match status" value="1"/>
</dbReference>
<name>A0A9E6Y390_9ACTN</name>
<dbReference type="SUPFAM" id="SSF51161">
    <property type="entry name" value="Trimeric LpxA-like enzymes"/>
    <property type="match status" value="1"/>
</dbReference>
<protein>
    <submittedName>
        <fullName evidence="1">2,3,4,5-tetrahydropyridine-2,6-dicarboxylate N-acetyltransferase</fullName>
        <ecNumber evidence="1">2.3.1.89</ecNumber>
    </submittedName>
</protein>
<dbReference type="InterPro" id="IPR050179">
    <property type="entry name" value="Trans_hexapeptide_repeat"/>
</dbReference>
<dbReference type="InterPro" id="IPR011004">
    <property type="entry name" value="Trimer_LpxA-like_sf"/>
</dbReference>
<proteinExistence type="predicted"/>
<dbReference type="CDD" id="cd03358">
    <property type="entry name" value="LbH_WxcM_N_like"/>
    <property type="match status" value="1"/>
</dbReference>